<dbReference type="CDD" id="cd09275">
    <property type="entry name" value="RNase_HI_RT_DIRS1"/>
    <property type="match status" value="1"/>
</dbReference>
<dbReference type="InterPro" id="IPR036397">
    <property type="entry name" value="RNaseH_sf"/>
</dbReference>
<reference evidence="2 3" key="1">
    <citation type="journal article" date="2021" name="Elife">
        <title>Chloroplast acquisition without the gene transfer in kleptoplastic sea slugs, Plakobranchus ocellatus.</title>
        <authorList>
            <person name="Maeda T."/>
            <person name="Takahashi S."/>
            <person name="Yoshida T."/>
            <person name="Shimamura S."/>
            <person name="Takaki Y."/>
            <person name="Nagai Y."/>
            <person name="Toyoda A."/>
            <person name="Suzuki Y."/>
            <person name="Arimoto A."/>
            <person name="Ishii H."/>
            <person name="Satoh N."/>
            <person name="Nishiyama T."/>
            <person name="Hasebe M."/>
            <person name="Maruyama T."/>
            <person name="Minagawa J."/>
            <person name="Obokata J."/>
            <person name="Shigenobu S."/>
        </authorList>
    </citation>
    <scope>NUCLEOTIDE SEQUENCE [LARGE SCALE GENOMIC DNA]</scope>
</reference>
<dbReference type="Gene3D" id="3.30.420.10">
    <property type="entry name" value="Ribonuclease H-like superfamily/Ribonuclease H"/>
    <property type="match status" value="1"/>
</dbReference>
<evidence type="ECO:0000256" key="1">
    <source>
        <dbReference type="SAM" id="MobiDB-lite"/>
    </source>
</evidence>
<feature type="region of interest" description="Disordered" evidence="1">
    <location>
        <begin position="123"/>
        <end position="143"/>
    </location>
</feature>
<feature type="compositionally biased region" description="Basic and acidic residues" evidence="1">
    <location>
        <begin position="123"/>
        <end position="136"/>
    </location>
</feature>
<comment type="caution">
    <text evidence="2">The sequence shown here is derived from an EMBL/GenBank/DDBJ whole genome shotgun (WGS) entry which is preliminary data.</text>
</comment>
<evidence type="ECO:0000313" key="3">
    <source>
        <dbReference type="Proteomes" id="UP000735302"/>
    </source>
</evidence>
<dbReference type="InterPro" id="IPR012337">
    <property type="entry name" value="RNaseH-like_sf"/>
</dbReference>
<organism evidence="2 3">
    <name type="scientific">Plakobranchus ocellatus</name>
    <dbReference type="NCBI Taxonomy" id="259542"/>
    <lineage>
        <taxon>Eukaryota</taxon>
        <taxon>Metazoa</taxon>
        <taxon>Spiralia</taxon>
        <taxon>Lophotrochozoa</taxon>
        <taxon>Mollusca</taxon>
        <taxon>Gastropoda</taxon>
        <taxon>Heterobranchia</taxon>
        <taxon>Euthyneura</taxon>
        <taxon>Panpulmonata</taxon>
        <taxon>Sacoglossa</taxon>
        <taxon>Placobranchoidea</taxon>
        <taxon>Plakobranchidae</taxon>
        <taxon>Plakobranchus</taxon>
    </lineage>
</organism>
<sequence length="143" mass="16803">MNVLSWFVENRMFVISTDSSLVTCGSVRENDRTWENWNIEEQNLQINTLEMKAVLLGLQALYHDVNSSHIRIKTDNTTCMEYINHKERWKSALANKIWSWAPDKINYLFVEFLPGALNTEADFEPRHQDQSTERSLNRSIQKP</sequence>
<keyword evidence="3" id="KW-1185">Reference proteome</keyword>
<dbReference type="EMBL" id="BLXT01000588">
    <property type="protein sequence ID" value="GFN78431.1"/>
    <property type="molecule type" value="Genomic_DNA"/>
</dbReference>
<dbReference type="SUPFAM" id="SSF53098">
    <property type="entry name" value="Ribonuclease H-like"/>
    <property type="match status" value="1"/>
</dbReference>
<evidence type="ECO:0000313" key="2">
    <source>
        <dbReference type="EMBL" id="GFN78431.1"/>
    </source>
</evidence>
<gene>
    <name evidence="2" type="ORF">PoB_000493700</name>
</gene>
<dbReference type="Proteomes" id="UP000735302">
    <property type="component" value="Unassembled WGS sequence"/>
</dbReference>
<protein>
    <submittedName>
        <fullName evidence="2">Transposon ty3-g Gag-Pol polyprotein</fullName>
    </submittedName>
</protein>
<accession>A0AAV3Y7L3</accession>
<proteinExistence type="predicted"/>
<dbReference type="GO" id="GO:0003676">
    <property type="term" value="F:nucleic acid binding"/>
    <property type="evidence" value="ECO:0007669"/>
    <property type="project" value="InterPro"/>
</dbReference>
<dbReference type="AlphaFoldDB" id="A0AAV3Y7L3"/>
<name>A0AAV3Y7L3_9GAST</name>